<name>A0A5B8S4B3_9SPHN</name>
<dbReference type="InterPro" id="IPR036388">
    <property type="entry name" value="WH-like_DNA-bd_sf"/>
</dbReference>
<dbReference type="GO" id="GO:0005829">
    <property type="term" value="C:cytosol"/>
    <property type="evidence" value="ECO:0007669"/>
    <property type="project" value="TreeGrafter"/>
</dbReference>
<dbReference type="PANTHER" id="PTHR30154">
    <property type="entry name" value="LEUCINE-RESPONSIVE REGULATORY PROTEIN"/>
    <property type="match status" value="1"/>
</dbReference>
<dbReference type="SUPFAM" id="SSF46785">
    <property type="entry name" value="Winged helix' DNA-binding domain"/>
    <property type="match status" value="1"/>
</dbReference>
<dbReference type="Pfam" id="PF13404">
    <property type="entry name" value="HTH_AsnC-type"/>
    <property type="match status" value="1"/>
</dbReference>
<dbReference type="OrthoDB" id="9813313at2"/>
<evidence type="ECO:0000256" key="3">
    <source>
        <dbReference type="ARBA" id="ARBA00023163"/>
    </source>
</evidence>
<keyword evidence="3" id="KW-0804">Transcription</keyword>
<dbReference type="AlphaFoldDB" id="A0A5B8S4B3"/>
<dbReference type="Gene3D" id="3.30.70.920">
    <property type="match status" value="1"/>
</dbReference>
<dbReference type="KEGG" id="ngf:FRF71_08630"/>
<dbReference type="Proteomes" id="UP000321172">
    <property type="component" value="Chromosome"/>
</dbReference>
<evidence type="ECO:0000313" key="6">
    <source>
        <dbReference type="Proteomes" id="UP000321172"/>
    </source>
</evidence>
<dbReference type="Gene3D" id="1.10.10.10">
    <property type="entry name" value="Winged helix-like DNA-binding domain superfamily/Winged helix DNA-binding domain"/>
    <property type="match status" value="1"/>
</dbReference>
<evidence type="ECO:0000256" key="2">
    <source>
        <dbReference type="ARBA" id="ARBA00023125"/>
    </source>
</evidence>
<organism evidence="5 6">
    <name type="scientific">Novosphingobium ginsenosidimutans</name>
    <dbReference type="NCBI Taxonomy" id="1176536"/>
    <lineage>
        <taxon>Bacteria</taxon>
        <taxon>Pseudomonadati</taxon>
        <taxon>Pseudomonadota</taxon>
        <taxon>Alphaproteobacteria</taxon>
        <taxon>Sphingomonadales</taxon>
        <taxon>Sphingomonadaceae</taxon>
        <taxon>Novosphingobium</taxon>
    </lineage>
</organism>
<evidence type="ECO:0000259" key="4">
    <source>
        <dbReference type="PROSITE" id="PS50956"/>
    </source>
</evidence>
<dbReference type="Pfam" id="PF01037">
    <property type="entry name" value="AsnC_trans_reg"/>
    <property type="match status" value="1"/>
</dbReference>
<dbReference type="EMBL" id="CP042345">
    <property type="protein sequence ID" value="QEA16193.1"/>
    <property type="molecule type" value="Genomic_DNA"/>
</dbReference>
<sequence>MQIDILQLDSIDWAILGVLQSDASLAVQDVGDRVGLSSNACWRRIKRLEDSGIIARRVALVDPAKLGLATTVFVSIRTNRHDPAWLEAFSRGVAAIDEIVECHRMAGDVDYLLKLVVRDIAHYDRIYRKLIAAIPDLADVSSSFSMERMKATTALPRPT</sequence>
<dbReference type="InterPro" id="IPR019885">
    <property type="entry name" value="Tscrpt_reg_HTH_AsnC-type_CS"/>
</dbReference>
<dbReference type="PRINTS" id="PR00033">
    <property type="entry name" value="HTHASNC"/>
</dbReference>
<accession>A0A5B8S4B3</accession>
<reference evidence="5 6" key="1">
    <citation type="journal article" date="2013" name="J. Microbiol. Biotechnol.">
        <title>Novosphingobium ginsenosidimutans sp. nov., with the ability to convert ginsenoside.</title>
        <authorList>
            <person name="Kim J.K."/>
            <person name="He D."/>
            <person name="Liu Q.M."/>
            <person name="Park H.Y."/>
            <person name="Jung M.S."/>
            <person name="Yoon M.H."/>
            <person name="Kim S.C."/>
            <person name="Im W.T."/>
        </authorList>
    </citation>
    <scope>NUCLEOTIDE SEQUENCE [LARGE SCALE GENOMIC DNA]</scope>
    <source>
        <strain evidence="5 6">FW-6</strain>
    </source>
</reference>
<feature type="domain" description="HTH asnC-type" evidence="4">
    <location>
        <begin position="8"/>
        <end position="69"/>
    </location>
</feature>
<keyword evidence="6" id="KW-1185">Reference proteome</keyword>
<dbReference type="GO" id="GO:0043200">
    <property type="term" value="P:response to amino acid"/>
    <property type="evidence" value="ECO:0007669"/>
    <property type="project" value="TreeGrafter"/>
</dbReference>
<evidence type="ECO:0000256" key="1">
    <source>
        <dbReference type="ARBA" id="ARBA00023015"/>
    </source>
</evidence>
<dbReference type="PANTHER" id="PTHR30154:SF17">
    <property type="entry name" value="DNA-BINDING TRANSCRIPTIONAL ACTIVATOR DECR"/>
    <property type="match status" value="1"/>
</dbReference>
<dbReference type="InterPro" id="IPR019888">
    <property type="entry name" value="Tscrpt_reg_AsnC-like"/>
</dbReference>
<dbReference type="PROSITE" id="PS00519">
    <property type="entry name" value="HTH_ASNC_1"/>
    <property type="match status" value="1"/>
</dbReference>
<dbReference type="SMART" id="SM00344">
    <property type="entry name" value="HTH_ASNC"/>
    <property type="match status" value="1"/>
</dbReference>
<dbReference type="InterPro" id="IPR019887">
    <property type="entry name" value="Tscrpt_reg_AsnC/Lrp_C"/>
</dbReference>
<proteinExistence type="predicted"/>
<gene>
    <name evidence="5" type="ORF">FRF71_08630</name>
</gene>
<keyword evidence="1" id="KW-0805">Transcription regulation</keyword>
<evidence type="ECO:0000313" key="5">
    <source>
        <dbReference type="EMBL" id="QEA16193.1"/>
    </source>
</evidence>
<dbReference type="InterPro" id="IPR000485">
    <property type="entry name" value="AsnC-type_HTH_dom"/>
</dbReference>
<dbReference type="GO" id="GO:0043565">
    <property type="term" value="F:sequence-specific DNA binding"/>
    <property type="evidence" value="ECO:0007669"/>
    <property type="project" value="InterPro"/>
</dbReference>
<dbReference type="InterPro" id="IPR011008">
    <property type="entry name" value="Dimeric_a/b-barrel"/>
</dbReference>
<dbReference type="SUPFAM" id="SSF54909">
    <property type="entry name" value="Dimeric alpha+beta barrel"/>
    <property type="match status" value="1"/>
</dbReference>
<dbReference type="RefSeq" id="WP_147090274.1">
    <property type="nucleotide sequence ID" value="NZ_BAABJD010000006.1"/>
</dbReference>
<dbReference type="PROSITE" id="PS50956">
    <property type="entry name" value="HTH_ASNC_2"/>
    <property type="match status" value="1"/>
</dbReference>
<keyword evidence="2" id="KW-0238">DNA-binding</keyword>
<protein>
    <submittedName>
        <fullName evidence="5">Lrp/AsnC family transcriptional regulator</fullName>
    </submittedName>
</protein>
<dbReference type="InterPro" id="IPR036390">
    <property type="entry name" value="WH_DNA-bd_sf"/>
</dbReference>